<dbReference type="InterPro" id="IPR029151">
    <property type="entry name" value="Sensor-like_sf"/>
</dbReference>
<organism evidence="15 16">
    <name type="scientific">Roseovarius azorensis</name>
    <dbReference type="NCBI Taxonomy" id="1287727"/>
    <lineage>
        <taxon>Bacteria</taxon>
        <taxon>Pseudomonadati</taxon>
        <taxon>Pseudomonadota</taxon>
        <taxon>Alphaproteobacteria</taxon>
        <taxon>Rhodobacterales</taxon>
        <taxon>Roseobacteraceae</taxon>
        <taxon>Roseovarius</taxon>
    </lineage>
</organism>
<dbReference type="EMBL" id="FOAG01000001">
    <property type="protein sequence ID" value="SEK43387.1"/>
    <property type="molecule type" value="Genomic_DNA"/>
</dbReference>
<evidence type="ECO:0000259" key="13">
    <source>
        <dbReference type="PROSITE" id="PS50109"/>
    </source>
</evidence>
<dbReference type="CDD" id="cd00082">
    <property type="entry name" value="HisKA"/>
    <property type="match status" value="1"/>
</dbReference>
<dbReference type="InterPro" id="IPR004358">
    <property type="entry name" value="Sig_transdc_His_kin-like_C"/>
</dbReference>
<comment type="catalytic activity">
    <reaction evidence="1">
        <text>ATP + protein L-histidine = ADP + protein N-phospho-L-histidine.</text>
        <dbReference type="EC" id="2.7.13.3"/>
    </reaction>
</comment>
<feature type="domain" description="HAMP" evidence="14">
    <location>
        <begin position="336"/>
        <end position="389"/>
    </location>
</feature>
<evidence type="ECO:0000256" key="11">
    <source>
        <dbReference type="SAM" id="Coils"/>
    </source>
</evidence>
<dbReference type="Gene3D" id="6.10.340.10">
    <property type="match status" value="1"/>
</dbReference>
<evidence type="ECO:0000256" key="4">
    <source>
        <dbReference type="ARBA" id="ARBA00022475"/>
    </source>
</evidence>
<evidence type="ECO:0000256" key="10">
    <source>
        <dbReference type="ARBA" id="ARBA00023136"/>
    </source>
</evidence>
<keyword evidence="7 12" id="KW-0812">Transmembrane</keyword>
<evidence type="ECO:0000256" key="7">
    <source>
        <dbReference type="ARBA" id="ARBA00022692"/>
    </source>
</evidence>
<keyword evidence="6" id="KW-0808">Transferase</keyword>
<dbReference type="InterPro" id="IPR003594">
    <property type="entry name" value="HATPase_dom"/>
</dbReference>
<dbReference type="PANTHER" id="PTHR43065">
    <property type="entry name" value="SENSOR HISTIDINE KINASE"/>
    <property type="match status" value="1"/>
</dbReference>
<feature type="domain" description="Histidine kinase" evidence="13">
    <location>
        <begin position="438"/>
        <end position="653"/>
    </location>
</feature>
<dbReference type="PRINTS" id="PR00344">
    <property type="entry name" value="BCTRLSENSOR"/>
</dbReference>
<dbReference type="InterPro" id="IPR005467">
    <property type="entry name" value="His_kinase_dom"/>
</dbReference>
<protein>
    <recommendedName>
        <fullName evidence="3">histidine kinase</fullName>
        <ecNumber evidence="3">2.7.13.3</ecNumber>
    </recommendedName>
</protein>
<dbReference type="InterPro" id="IPR003660">
    <property type="entry name" value="HAMP_dom"/>
</dbReference>
<evidence type="ECO:0000256" key="1">
    <source>
        <dbReference type="ARBA" id="ARBA00000085"/>
    </source>
</evidence>
<dbReference type="SUPFAM" id="SSF55874">
    <property type="entry name" value="ATPase domain of HSP90 chaperone/DNA topoisomerase II/histidine kinase"/>
    <property type="match status" value="1"/>
</dbReference>
<dbReference type="SUPFAM" id="SSF103190">
    <property type="entry name" value="Sensory domain-like"/>
    <property type="match status" value="1"/>
</dbReference>
<evidence type="ECO:0000256" key="6">
    <source>
        <dbReference type="ARBA" id="ARBA00022679"/>
    </source>
</evidence>
<dbReference type="Pfam" id="PF00512">
    <property type="entry name" value="HisKA"/>
    <property type="match status" value="1"/>
</dbReference>
<dbReference type="AlphaFoldDB" id="A0A1H7H0W4"/>
<keyword evidence="8 15" id="KW-0418">Kinase</keyword>
<dbReference type="Pfam" id="PF00672">
    <property type="entry name" value="HAMP"/>
    <property type="match status" value="1"/>
</dbReference>
<dbReference type="STRING" id="1287727.SAMN05443999_101421"/>
<dbReference type="PANTHER" id="PTHR43065:SF22">
    <property type="entry name" value="HISTIDINE KINASE"/>
    <property type="match status" value="1"/>
</dbReference>
<comment type="subcellular location">
    <subcellularLocation>
        <location evidence="2">Cell membrane</location>
        <topology evidence="2">Multi-pass membrane protein</topology>
    </subcellularLocation>
</comment>
<dbReference type="OrthoDB" id="7568856at2"/>
<keyword evidence="16" id="KW-1185">Reference proteome</keyword>
<gene>
    <name evidence="15" type="ORF">SAMN05443999_101421</name>
</gene>
<evidence type="ECO:0000313" key="16">
    <source>
        <dbReference type="Proteomes" id="UP000199582"/>
    </source>
</evidence>
<dbReference type="GO" id="GO:0000155">
    <property type="term" value="F:phosphorelay sensor kinase activity"/>
    <property type="evidence" value="ECO:0007669"/>
    <property type="project" value="InterPro"/>
</dbReference>
<dbReference type="PROSITE" id="PS50885">
    <property type="entry name" value="HAMP"/>
    <property type="match status" value="1"/>
</dbReference>
<evidence type="ECO:0000256" key="8">
    <source>
        <dbReference type="ARBA" id="ARBA00022777"/>
    </source>
</evidence>
<dbReference type="SMART" id="SM00388">
    <property type="entry name" value="HisKA"/>
    <property type="match status" value="1"/>
</dbReference>
<feature type="coiled-coil region" evidence="11">
    <location>
        <begin position="395"/>
        <end position="429"/>
    </location>
</feature>
<evidence type="ECO:0000256" key="3">
    <source>
        <dbReference type="ARBA" id="ARBA00012438"/>
    </source>
</evidence>
<evidence type="ECO:0000256" key="2">
    <source>
        <dbReference type="ARBA" id="ARBA00004651"/>
    </source>
</evidence>
<dbReference type="EC" id="2.7.13.3" evidence="3"/>
<dbReference type="GO" id="GO:0005886">
    <property type="term" value="C:plasma membrane"/>
    <property type="evidence" value="ECO:0007669"/>
    <property type="project" value="UniProtKB-SubCell"/>
</dbReference>
<dbReference type="InterPro" id="IPR036890">
    <property type="entry name" value="HATPase_C_sf"/>
</dbReference>
<evidence type="ECO:0000259" key="14">
    <source>
        <dbReference type="PROSITE" id="PS50885"/>
    </source>
</evidence>
<dbReference type="SUPFAM" id="SSF158472">
    <property type="entry name" value="HAMP domain-like"/>
    <property type="match status" value="1"/>
</dbReference>
<name>A0A1H7H0W4_9RHOB</name>
<keyword evidence="4" id="KW-1003">Cell membrane</keyword>
<dbReference type="InterPro" id="IPR036097">
    <property type="entry name" value="HisK_dim/P_sf"/>
</dbReference>
<dbReference type="SUPFAM" id="SSF47384">
    <property type="entry name" value="Homodimeric domain of signal transducing histidine kinase"/>
    <property type="match status" value="1"/>
</dbReference>
<keyword evidence="10 12" id="KW-0472">Membrane</keyword>
<keyword evidence="5" id="KW-0597">Phosphoprotein</keyword>
<dbReference type="Proteomes" id="UP000199582">
    <property type="component" value="Unassembled WGS sequence"/>
</dbReference>
<keyword evidence="11" id="KW-0175">Coiled coil</keyword>
<dbReference type="Pfam" id="PF17202">
    <property type="entry name" value="sCache_3_3"/>
    <property type="match status" value="1"/>
</dbReference>
<reference evidence="15 16" key="1">
    <citation type="submission" date="2016-10" db="EMBL/GenBank/DDBJ databases">
        <authorList>
            <person name="de Groot N.N."/>
        </authorList>
    </citation>
    <scope>NUCLEOTIDE SEQUENCE [LARGE SCALE GENOMIC DNA]</scope>
    <source>
        <strain evidence="15 16">DSM 100674</strain>
    </source>
</reference>
<dbReference type="Gene3D" id="3.30.565.10">
    <property type="entry name" value="Histidine kinase-like ATPase, C-terminal domain"/>
    <property type="match status" value="1"/>
</dbReference>
<keyword evidence="9 12" id="KW-1133">Transmembrane helix</keyword>
<evidence type="ECO:0000256" key="5">
    <source>
        <dbReference type="ARBA" id="ARBA00022553"/>
    </source>
</evidence>
<dbReference type="SMART" id="SM00387">
    <property type="entry name" value="HATPase_c"/>
    <property type="match status" value="1"/>
</dbReference>
<dbReference type="CDD" id="cd06225">
    <property type="entry name" value="HAMP"/>
    <property type="match status" value="1"/>
</dbReference>
<dbReference type="Pfam" id="PF02518">
    <property type="entry name" value="HATPase_c"/>
    <property type="match status" value="1"/>
</dbReference>
<dbReference type="SMART" id="SM00304">
    <property type="entry name" value="HAMP"/>
    <property type="match status" value="1"/>
</dbReference>
<evidence type="ECO:0000256" key="9">
    <source>
        <dbReference type="ARBA" id="ARBA00022989"/>
    </source>
</evidence>
<proteinExistence type="predicted"/>
<dbReference type="InterPro" id="IPR033463">
    <property type="entry name" value="sCache_3"/>
</dbReference>
<feature type="transmembrane region" description="Helical" evidence="12">
    <location>
        <begin position="312"/>
        <end position="335"/>
    </location>
</feature>
<evidence type="ECO:0000313" key="15">
    <source>
        <dbReference type="EMBL" id="SEK43387.1"/>
    </source>
</evidence>
<dbReference type="RefSeq" id="WP_093031230.1">
    <property type="nucleotide sequence ID" value="NZ_FOAG01000001.1"/>
</dbReference>
<evidence type="ECO:0000256" key="12">
    <source>
        <dbReference type="SAM" id="Phobius"/>
    </source>
</evidence>
<sequence>MTSVRLRLLILALLPLVVLMPLLLLLAVNRWSANFDNLLITNVESDLRIADQYLQRILTTTGKDVQSLAQSRQFDQVIRDRPAAVSEFLAQHRRAHGLDFLYFLPQARAVGLAETWPVIGVAVRGGNATEIDIFSPANLAVLPETGPDLAARARVAIIATRAAVPTHRSTEDRGMVVHTATPVTTPGHEGVLVGGILLNRNLDFIDTINALVYRDTGGPGARQGTATLFLEDVRISTNVRLFEGERALGTRVSAAVRDTVLDRGQVWLDSAFVVNDWYISAYQPLTDSFGERVGMLYVGFLQAPFDAAKRNAYLLTLAAFLVVLALTVPLFLRLARAIFAPLERMTRTMEQVEAGHLRARIGPVASRDEIGTVAAHLDSLLDQVQERDRALRAWADELNTRVEERTAELREANAKLESTYQQLVMAEKLASIGEITAGVAHEINNPAAVIQGNIDVIRQTLGDAAAPVQTELGLIDRQVGRISAIVSKLLQFARPTEFGSFEEDVEIAAVLRDCLVLVDHVISRARIRVRIRTDPQTPPVRINPGELQQVIINLVTNAVQAMKRRGRLDITIGPALRDDRAGAALIVADSGSGIPEDKLGAVFDPFFTTKLGEGTGLGLSVSQTLIRQAGGIITARNRDAGGAEFTVWLPAQTPEQ</sequence>
<accession>A0A1H7H0W4</accession>
<dbReference type="PROSITE" id="PS50109">
    <property type="entry name" value="HIS_KIN"/>
    <property type="match status" value="1"/>
</dbReference>
<dbReference type="Gene3D" id="1.10.287.130">
    <property type="match status" value="1"/>
</dbReference>
<dbReference type="InterPro" id="IPR003661">
    <property type="entry name" value="HisK_dim/P_dom"/>
</dbReference>